<proteinExistence type="predicted"/>
<dbReference type="KEGG" id="naci:NUH88_18320"/>
<protein>
    <submittedName>
        <fullName evidence="1">DUF3126 family protein</fullName>
    </submittedName>
</protein>
<dbReference type="Pfam" id="PF11324">
    <property type="entry name" value="DUF3126"/>
    <property type="match status" value="1"/>
</dbReference>
<reference evidence="1" key="1">
    <citation type="submission" date="2022-08" db="EMBL/GenBank/DDBJ databases">
        <title>Nisaea acidiphila sp. nov., isolated from a marine algal debris and emended description of the genus Nisaea Urios et al. 2008.</title>
        <authorList>
            <person name="Kwon K."/>
        </authorList>
    </citation>
    <scope>NUCLEOTIDE SEQUENCE</scope>
    <source>
        <strain evidence="1">MEBiC11861</strain>
    </source>
</reference>
<sequence>MDKSEIEKVQRYLRRTFGNHGITIAGRPNKDDSAEVSLDGEFIGVIFKDDEEGDVSYDFHMTILEMDLD</sequence>
<accession>A0A9J7AQ97</accession>
<dbReference type="AlphaFoldDB" id="A0A9J7AQ97"/>
<dbReference type="RefSeq" id="WP_257767924.1">
    <property type="nucleotide sequence ID" value="NZ_CP102480.1"/>
</dbReference>
<evidence type="ECO:0000313" key="2">
    <source>
        <dbReference type="Proteomes" id="UP001060336"/>
    </source>
</evidence>
<name>A0A9J7AQ97_9PROT</name>
<gene>
    <name evidence="1" type="ORF">NUH88_18320</name>
</gene>
<organism evidence="1 2">
    <name type="scientific">Nisaea acidiphila</name>
    <dbReference type="NCBI Taxonomy" id="1862145"/>
    <lineage>
        <taxon>Bacteria</taxon>
        <taxon>Pseudomonadati</taxon>
        <taxon>Pseudomonadota</taxon>
        <taxon>Alphaproteobacteria</taxon>
        <taxon>Rhodospirillales</taxon>
        <taxon>Thalassobaculaceae</taxon>
        <taxon>Nisaea</taxon>
    </lineage>
</organism>
<keyword evidence="2" id="KW-1185">Reference proteome</keyword>
<dbReference type="EMBL" id="CP102480">
    <property type="protein sequence ID" value="UUX49342.1"/>
    <property type="molecule type" value="Genomic_DNA"/>
</dbReference>
<evidence type="ECO:0000313" key="1">
    <source>
        <dbReference type="EMBL" id="UUX49342.1"/>
    </source>
</evidence>
<dbReference type="Proteomes" id="UP001060336">
    <property type="component" value="Chromosome"/>
</dbReference>
<dbReference type="InterPro" id="IPR021473">
    <property type="entry name" value="DUF3126"/>
</dbReference>